<evidence type="ECO:0000256" key="10">
    <source>
        <dbReference type="ARBA" id="ARBA00023125"/>
    </source>
</evidence>
<dbReference type="InterPro" id="IPR036236">
    <property type="entry name" value="Znf_C2H2_sf"/>
</dbReference>
<dbReference type="PROSITE" id="PS50985">
    <property type="entry name" value="GRAS"/>
    <property type="match status" value="1"/>
</dbReference>
<dbReference type="SUPFAM" id="SSF57667">
    <property type="entry name" value="beta-beta-alpha zinc fingers"/>
    <property type="match status" value="1"/>
</dbReference>
<accession>A0A5J5S7C5</accession>
<dbReference type="Proteomes" id="UP000327439">
    <property type="component" value="Chromosome D02"/>
</dbReference>
<dbReference type="SUPFAM" id="SSF54001">
    <property type="entry name" value="Cysteine proteinases"/>
    <property type="match status" value="1"/>
</dbReference>
<dbReference type="InterPro" id="IPR003656">
    <property type="entry name" value="Znf_BED"/>
</dbReference>
<dbReference type="InterPro" id="IPR052035">
    <property type="entry name" value="ZnF_BED_domain_contain"/>
</dbReference>
<evidence type="ECO:0000256" key="14">
    <source>
        <dbReference type="PROSITE-ProRule" id="PRU01191"/>
    </source>
</evidence>
<organism evidence="18 19">
    <name type="scientific">Gossypium barbadense</name>
    <name type="common">Sea Island cotton</name>
    <name type="synonym">Hibiscus barbadensis</name>
    <dbReference type="NCBI Taxonomy" id="3634"/>
    <lineage>
        <taxon>Eukaryota</taxon>
        <taxon>Viridiplantae</taxon>
        <taxon>Streptophyta</taxon>
        <taxon>Embryophyta</taxon>
        <taxon>Tracheophyta</taxon>
        <taxon>Spermatophyta</taxon>
        <taxon>Magnoliopsida</taxon>
        <taxon>eudicotyledons</taxon>
        <taxon>Gunneridae</taxon>
        <taxon>Pentapetalae</taxon>
        <taxon>rosids</taxon>
        <taxon>malvids</taxon>
        <taxon>Malvales</taxon>
        <taxon>Malvaceae</taxon>
        <taxon>Malvoideae</taxon>
        <taxon>Gossypium</taxon>
    </lineage>
</organism>
<keyword evidence="4" id="KW-0645">Protease</keyword>
<comment type="similarity">
    <text evidence="14">Belongs to the GRAS family.</text>
</comment>
<evidence type="ECO:0000313" key="18">
    <source>
        <dbReference type="EMBL" id="KAB2039500.1"/>
    </source>
</evidence>
<keyword evidence="6 13" id="KW-0863">Zinc-finger</keyword>
<feature type="short sequence motif" description="LxCxE motif" evidence="14">
    <location>
        <begin position="14"/>
        <end position="18"/>
    </location>
</feature>
<feature type="region of interest" description="Disordered" evidence="15">
    <location>
        <begin position="1263"/>
        <end position="1309"/>
    </location>
</feature>
<dbReference type="PANTHER" id="PTHR46481">
    <property type="entry name" value="ZINC FINGER BED DOMAIN-CONTAINING PROTEIN 4"/>
    <property type="match status" value="1"/>
</dbReference>
<dbReference type="GO" id="GO:0003677">
    <property type="term" value="F:DNA binding"/>
    <property type="evidence" value="ECO:0007669"/>
    <property type="project" value="UniProtKB-KW"/>
</dbReference>
<dbReference type="SUPFAM" id="SSF53098">
    <property type="entry name" value="Ribonuclease H-like"/>
    <property type="match status" value="1"/>
</dbReference>
<dbReference type="SMART" id="SM00614">
    <property type="entry name" value="ZnF_BED"/>
    <property type="match status" value="1"/>
</dbReference>
<dbReference type="Pfam" id="PF02902">
    <property type="entry name" value="Peptidase_C48"/>
    <property type="match status" value="1"/>
</dbReference>
<comment type="caution">
    <text evidence="14">Lacks conserved residue(s) required for the propagation of feature annotation.</text>
</comment>
<dbReference type="OrthoDB" id="1607513at2759"/>
<dbReference type="GO" id="GO:0008270">
    <property type="term" value="F:zinc ion binding"/>
    <property type="evidence" value="ECO:0007669"/>
    <property type="project" value="UniProtKB-KW"/>
</dbReference>
<keyword evidence="12" id="KW-0539">Nucleus</keyword>
<dbReference type="EMBL" id="CM018216">
    <property type="protein sequence ID" value="KAB2039500.1"/>
    <property type="molecule type" value="Genomic_DNA"/>
</dbReference>
<keyword evidence="5" id="KW-0479">Metal-binding</keyword>
<evidence type="ECO:0008006" key="20">
    <source>
        <dbReference type="Google" id="ProtNLM"/>
    </source>
</evidence>
<dbReference type="InterPro" id="IPR012337">
    <property type="entry name" value="RNaseH-like_sf"/>
</dbReference>
<dbReference type="Pfam" id="PF14372">
    <property type="entry name" value="hAT-like_RNase-H"/>
    <property type="match status" value="1"/>
</dbReference>
<dbReference type="PANTHER" id="PTHR46481:SF11">
    <property type="entry name" value="ZINC FINGER BED DOMAIN-CONTAINING PROTEIN RICESLEEPER 2-LIKE"/>
    <property type="match status" value="1"/>
</dbReference>
<dbReference type="InterPro" id="IPR038765">
    <property type="entry name" value="Papain-like_cys_pep_sf"/>
</dbReference>
<keyword evidence="11" id="KW-0804">Transcription</keyword>
<evidence type="ECO:0000256" key="1">
    <source>
        <dbReference type="ARBA" id="ARBA00004123"/>
    </source>
</evidence>
<dbReference type="Pfam" id="PF05699">
    <property type="entry name" value="Dimer_Tnp_hAT"/>
    <property type="match status" value="1"/>
</dbReference>
<evidence type="ECO:0000259" key="16">
    <source>
        <dbReference type="PROSITE" id="PS50600"/>
    </source>
</evidence>
<comment type="subcellular location">
    <subcellularLocation>
        <location evidence="1">Nucleus</location>
    </subcellularLocation>
</comment>
<evidence type="ECO:0000313" key="19">
    <source>
        <dbReference type="Proteomes" id="UP000327439"/>
    </source>
</evidence>
<reference evidence="19" key="1">
    <citation type="journal article" date="2020" name="Nat. Genet.">
        <title>Genomic diversifications of five Gossypium allopolyploid species and their impact on cotton improvement.</title>
        <authorList>
            <person name="Chen Z.J."/>
            <person name="Sreedasyam A."/>
            <person name="Ando A."/>
            <person name="Song Q."/>
            <person name="De Santiago L.M."/>
            <person name="Hulse-Kemp A.M."/>
            <person name="Ding M."/>
            <person name="Ye W."/>
            <person name="Kirkbride R.C."/>
            <person name="Jenkins J."/>
            <person name="Plott C."/>
            <person name="Lovell J."/>
            <person name="Lin Y.M."/>
            <person name="Vaughn R."/>
            <person name="Liu B."/>
            <person name="Simpson S."/>
            <person name="Scheffler B.E."/>
            <person name="Wen L."/>
            <person name="Saski C.A."/>
            <person name="Grover C.E."/>
            <person name="Hu G."/>
            <person name="Conover J.L."/>
            <person name="Carlson J.W."/>
            <person name="Shu S."/>
            <person name="Boston L.B."/>
            <person name="Williams M."/>
            <person name="Peterson D.G."/>
            <person name="McGee K."/>
            <person name="Jones D.C."/>
            <person name="Wendel J.F."/>
            <person name="Stelly D.M."/>
            <person name="Grimwood J."/>
            <person name="Schmutz J."/>
        </authorList>
    </citation>
    <scope>NUCLEOTIDE SEQUENCE [LARGE SCALE GENOMIC DNA]</scope>
    <source>
        <strain evidence="19">cv. 3-79</strain>
    </source>
</reference>
<name>A0A5J5S7C5_GOSBA</name>
<dbReference type="InterPro" id="IPR025525">
    <property type="entry name" value="hAT-like_transposase_RNase-H"/>
</dbReference>
<dbReference type="PROSITE" id="PS50600">
    <property type="entry name" value="ULP_PROTEASE"/>
    <property type="match status" value="1"/>
</dbReference>
<feature type="region of interest" description="Disordered" evidence="15">
    <location>
        <begin position="663"/>
        <end position="684"/>
    </location>
</feature>
<sequence>MASYFSVTDLNLLLSCAEDIEYGDLKSADELLQKILILVDERPYPYQRVVKYFADALVRRAYGLHPASSYFTFRVDPAPYYHYNSYRINGAIKEVIYAALMGNRRFHLIDFSIPYYRFQNSVLRTLPNFFGYPLSVRVSYILPPFLKKYVKFSRQMEFLTKDAKEVNVKLDDKLKVVYGNSLAEVDECEIDFKRRRDDEMVVVYYKFKLDKLVRDAKAMERELVRLKEIKPTIVIMLDFYSNHTHSNFLTCFKDSFQYCWKTLDYWAELDHNLDWKYGWECNIEAGEGNNIIRRHPTLTEWQHLFSRAGFSRIPLNHRKYNLSVEDESPFFGYKFWPFGDTSFLEIMREEEECLILGNKGCPMFFLSAWKPKVEDGHFNSNSTNHKFGQGFNPNPLPLQPFLEGLILNRSAALAEIHDISKDLCCKYKLSLAVTWAAKVNNMNETISDPDKKHAFFIQSNTCYVKDSKSYHLMLVSENKISGSLIIEKAFESRDGYHFEPSLTKVKDFRHYMLEDCNIDVAVAICLQNRHKSDEVYIVEFYWPPTESEISKSKALRIFDDLKHMKTTFVTVKVQGPEIKFQEEAISSIPTSSNTAMPLKIAEEARDIHAIEINAHIEQIVETKRNKQRKSWSKVWVDFDKFEEHGKQVAKCKHCPKVLTGSSKSGTTHLNNHSKVCPGKKKQNQESQLILPVDTNERSSTFDQERSHLDLVKMVIRHQYPLDLAGQEAFKNFVKGLQPMYEFQSRDKLLSDIHRIYNEEREKLQLYFDQLACKLNLTVSLWKNNHGKTAYCCLIAHFIDDSWELKMKTLGLRTLEHINDTKAVGGIIQSLVSEWNIGSKVCSITVDNSFLDDSMVQQIKENCLSNLVSLSSTHWFINCTLLEDGFREMDDLLFNLKKSIEYVTETKHGRLKFQEAVDQVKLQGGKSWDDLSLKLESDFGILDSALRSREIFCKLEQIDGNFKLNPSMEEWENAAALQSCLRCFDDIKGTQSLTVSLYFPKLCHIYKKFLQLEKSNPSFVTLMKRRFDHYWRLCNSALAVASVLDPRLKFKVVEFSYILIYGHDSKVQLNTFREVLRNVYNEYANETKNQTTSASVLDDINWLGNNSIWDSFSKFVTASNFNEASLKSELELYLDEPLLPKDGAIFDILGWWCDKSQKFPILAKMAQDFLAIPLSVFTPCSNIKATINNPAYNILNPESMEALVCSENWLETPNGNDGENHEPTQTTDKGKRKLDEDTCVRKKSKPSNCEKAISTEDIAKDFNNNEFNHGRNFKDVNEISSDDSSSDFDQSDQVQSSSSESDDETTLKEQGQWCEQDVRVYLVSNFTNKDYERLDKLERKKLNRKSIGRDKELNLTGDKLEHLLMVPRSTETQKKYHINEVVINAFFKLLKERSRKFSKAYINHYSFDSQAANLLIKGSRSEREVLARYKPDHLRGVHKLFLPLCLSDHWVLFYVDINAKKFSCLDPYQSSGILSFNSKNVDKILQWFKSFLLPEFGYKDANEWPYVERTDIPQQKNSVDCGVFVMKYGDCLTYGDFFPFTQKDMIHFRRRIFLDLYRGRLHIKK</sequence>
<evidence type="ECO:0000259" key="17">
    <source>
        <dbReference type="PROSITE" id="PS50808"/>
    </source>
</evidence>
<dbReference type="PROSITE" id="PS50808">
    <property type="entry name" value="ZF_BED"/>
    <property type="match status" value="1"/>
</dbReference>
<dbReference type="Pfam" id="PF22922">
    <property type="entry name" value="GAF_NLP"/>
    <property type="match status" value="1"/>
</dbReference>
<evidence type="ECO:0000256" key="12">
    <source>
        <dbReference type="ARBA" id="ARBA00023242"/>
    </source>
</evidence>
<comment type="similarity">
    <text evidence="2">Belongs to the peptidase C48 family.</text>
</comment>
<evidence type="ECO:0000256" key="15">
    <source>
        <dbReference type="SAM" id="MobiDB-lite"/>
    </source>
</evidence>
<evidence type="ECO:0000256" key="13">
    <source>
        <dbReference type="PROSITE-ProRule" id="PRU00027"/>
    </source>
</evidence>
<feature type="compositionally biased region" description="Polar residues" evidence="15">
    <location>
        <begin position="663"/>
        <end position="673"/>
    </location>
</feature>
<feature type="region of interest" description="Disordered" evidence="15">
    <location>
        <begin position="1208"/>
        <end position="1236"/>
    </location>
</feature>
<gene>
    <name evidence="18" type="ORF">ES319_D02G014000v1</name>
</gene>
<evidence type="ECO:0000256" key="8">
    <source>
        <dbReference type="ARBA" id="ARBA00022833"/>
    </source>
</evidence>
<dbReference type="InterPro" id="IPR055081">
    <property type="entry name" value="NLP1-9_GAF"/>
</dbReference>
<evidence type="ECO:0000256" key="7">
    <source>
        <dbReference type="ARBA" id="ARBA00022801"/>
    </source>
</evidence>
<feature type="domain" description="BED-type" evidence="17">
    <location>
        <begin position="629"/>
        <end position="683"/>
    </location>
</feature>
<proteinExistence type="inferred from homology"/>
<evidence type="ECO:0000256" key="6">
    <source>
        <dbReference type="ARBA" id="ARBA00022771"/>
    </source>
</evidence>
<dbReference type="InterPro" id="IPR008906">
    <property type="entry name" value="HATC_C_dom"/>
</dbReference>
<feature type="region of interest" description="SAW" evidence="14">
    <location>
        <begin position="285"/>
        <end position="370"/>
    </location>
</feature>
<dbReference type="GO" id="GO:0005634">
    <property type="term" value="C:nucleus"/>
    <property type="evidence" value="ECO:0007669"/>
    <property type="project" value="UniProtKB-SubCell"/>
</dbReference>
<dbReference type="InterPro" id="IPR005202">
    <property type="entry name" value="TF_GRAS"/>
</dbReference>
<keyword evidence="8" id="KW-0862">Zinc</keyword>
<evidence type="ECO:0000256" key="11">
    <source>
        <dbReference type="ARBA" id="ARBA00023163"/>
    </source>
</evidence>
<dbReference type="Pfam" id="PF03514">
    <property type="entry name" value="GRAS"/>
    <property type="match status" value="1"/>
</dbReference>
<feature type="compositionally biased region" description="Polar residues" evidence="15">
    <location>
        <begin position="1208"/>
        <end position="1226"/>
    </location>
</feature>
<evidence type="ECO:0000256" key="3">
    <source>
        <dbReference type="ARBA" id="ARBA00011738"/>
    </source>
</evidence>
<evidence type="ECO:0000256" key="4">
    <source>
        <dbReference type="ARBA" id="ARBA00022670"/>
    </source>
</evidence>
<feature type="domain" description="Ubiquitin-like protease family profile" evidence="16">
    <location>
        <begin position="1323"/>
        <end position="1531"/>
    </location>
</feature>
<dbReference type="InterPro" id="IPR003653">
    <property type="entry name" value="Peptidase_C48_C"/>
</dbReference>
<keyword evidence="19" id="KW-1185">Reference proteome</keyword>
<dbReference type="GO" id="GO:0006508">
    <property type="term" value="P:proteolysis"/>
    <property type="evidence" value="ECO:0007669"/>
    <property type="project" value="UniProtKB-KW"/>
</dbReference>
<feature type="compositionally biased region" description="Acidic residues" evidence="15">
    <location>
        <begin position="1279"/>
        <end position="1289"/>
    </location>
</feature>
<dbReference type="GO" id="GO:0008234">
    <property type="term" value="F:cysteine-type peptidase activity"/>
    <property type="evidence" value="ECO:0007669"/>
    <property type="project" value="InterPro"/>
</dbReference>
<evidence type="ECO:0000256" key="2">
    <source>
        <dbReference type="ARBA" id="ARBA00005234"/>
    </source>
</evidence>
<evidence type="ECO:0000256" key="5">
    <source>
        <dbReference type="ARBA" id="ARBA00022723"/>
    </source>
</evidence>
<comment type="subunit">
    <text evidence="3">Homodimer.</text>
</comment>
<dbReference type="Gene3D" id="3.40.395.10">
    <property type="entry name" value="Adenoviral Proteinase, Chain A"/>
    <property type="match status" value="1"/>
</dbReference>
<keyword evidence="10" id="KW-0238">DNA-binding</keyword>
<protein>
    <recommendedName>
        <fullName evidence="20">Ubiquitin-like protease family profile domain-containing protein</fullName>
    </recommendedName>
</protein>
<keyword evidence="9" id="KW-0805">Transcription regulation</keyword>
<evidence type="ECO:0000256" key="9">
    <source>
        <dbReference type="ARBA" id="ARBA00023015"/>
    </source>
</evidence>
<dbReference type="GO" id="GO:0046983">
    <property type="term" value="F:protein dimerization activity"/>
    <property type="evidence" value="ECO:0007669"/>
    <property type="project" value="InterPro"/>
</dbReference>
<feature type="compositionally biased region" description="Basic and acidic residues" evidence="15">
    <location>
        <begin position="1267"/>
        <end position="1276"/>
    </location>
</feature>
<keyword evidence="7" id="KW-0378">Hydrolase</keyword>